<evidence type="ECO:0000313" key="1">
    <source>
        <dbReference type="EMBL" id="MES1920416.1"/>
    </source>
</evidence>
<protein>
    <submittedName>
        <fullName evidence="1">Charged multivesicular body protein 2A, variant 2</fullName>
    </submittedName>
</protein>
<gene>
    <name evidence="1" type="primary">CHMP2A</name>
    <name evidence="1" type="ORF">MHBO_002084</name>
</gene>
<accession>A0ABV2AL70</accession>
<feature type="non-terminal residue" evidence="1">
    <location>
        <position position="1"/>
    </location>
</feature>
<sequence length="190" mass="21921">KQIMGIFYSRSFEDIVKEHKRLISKSMRDIDREYRNTEIEEKKLLAELKTRAKKNEMEAAAILAKNIAQVRTQRKKYVKIRADLMSLKFKLSEVASMQMLATSTMQCARVIFKFYNKSMAVMNRLSNLPSLRNALMQFQRQSEMLGVKQEMLGDMLDGVEIVQLKTFLGRGRIAGRISKRSFGGSGNRGR</sequence>
<name>A0ABV2AL70_9EUKA</name>
<dbReference type="PANTHER" id="PTHR10476">
    <property type="entry name" value="CHARGED MULTIVESICULAR BODY PROTEIN"/>
    <property type="match status" value="1"/>
</dbReference>
<evidence type="ECO:0000313" key="2">
    <source>
        <dbReference type="Proteomes" id="UP001439008"/>
    </source>
</evidence>
<organism evidence="1 2">
    <name type="scientific">Bonamia ostreae</name>
    <dbReference type="NCBI Taxonomy" id="126728"/>
    <lineage>
        <taxon>Eukaryota</taxon>
        <taxon>Sar</taxon>
        <taxon>Rhizaria</taxon>
        <taxon>Endomyxa</taxon>
        <taxon>Ascetosporea</taxon>
        <taxon>Haplosporida</taxon>
        <taxon>Bonamia</taxon>
    </lineage>
</organism>
<dbReference type="Proteomes" id="UP001439008">
    <property type="component" value="Unassembled WGS sequence"/>
</dbReference>
<dbReference type="Pfam" id="PF03357">
    <property type="entry name" value="Snf7"/>
    <property type="match status" value="1"/>
</dbReference>
<proteinExistence type="predicted"/>
<dbReference type="Gene3D" id="6.10.140.1230">
    <property type="match status" value="1"/>
</dbReference>
<keyword evidence="2" id="KW-1185">Reference proteome</keyword>
<dbReference type="EMBL" id="JBDODL010000656">
    <property type="protein sequence ID" value="MES1920416.1"/>
    <property type="molecule type" value="Genomic_DNA"/>
</dbReference>
<dbReference type="InterPro" id="IPR005024">
    <property type="entry name" value="Snf7_fam"/>
</dbReference>
<comment type="caution">
    <text evidence="1">The sequence shown here is derived from an EMBL/GenBank/DDBJ whole genome shotgun (WGS) entry which is preliminary data.</text>
</comment>
<reference evidence="1 2" key="1">
    <citation type="journal article" date="2024" name="BMC Biol.">
        <title>Comparative genomics of Ascetosporea gives new insight into the evolutionary basis for animal parasitism in Rhizaria.</title>
        <authorList>
            <person name="Hiltunen Thoren M."/>
            <person name="Onut-Brannstrom I."/>
            <person name="Alfjorden A."/>
            <person name="Peckova H."/>
            <person name="Swords F."/>
            <person name="Hooper C."/>
            <person name="Holzer A.S."/>
            <person name="Bass D."/>
            <person name="Burki F."/>
        </authorList>
    </citation>
    <scope>NUCLEOTIDE SEQUENCE [LARGE SCALE GENOMIC DNA]</scope>
    <source>
        <strain evidence="1">20-A016</strain>
    </source>
</reference>